<sequence>MLTRIEKSILKTKSLAPILTMALLALAITTIFRLAYMGIYWDRIVMEPQLWKILILGLRIDLIPICYFSILPTLIFLCIPKRWILTTKVIWNTYLAFFITIVTMMELATYAFIEQYDLRPDRIFIEYLDHMKEVSQTVIGNNPISVTLTVIITSAVAILSYKLFSRVINNYEPFTCRNSIIAFPLVGGLVFMGARSSFSPRPANISTAYFSNVSKMANELSLNSTFSVFCACLKMKDEKDPSRKYGKMEFSEIVQRIEKTSQAKWDKNINSKIPFFHKQQPTTKSQKPQNIVIFLQESLGAEYVGCLGGLPLTPNIDRLSKEGTLLTNLYSTGTRTVRGIEGTVAGFLPTPGRSVVKLGKSRNNFFTIAALLESLGYDTNFVYGGMSNFDDMKTFFKGNGIQNVYDEDSFKNPKFKGTWGVCDEDLVVKANEVFKSKGDKPFFALMLSTSNHAPFEYPSESIELYDKGNPATVHNAMKYADYAIGKLFELAKKEEYYKNTIFVVIADHNTRTYGDAIVPVNKFHIPALFIGPNVPAQRINTLASQIDIAPTILSLAGVENNNPMIGNDLTTLPEDKGRAIMQYGQNHAYRVGDKVVIHQPNLPAKTYSYKEGELILIDSNKEMERDGLAYSLLPWYLYSNRLYTLKKQDL</sequence>
<proteinExistence type="predicted"/>
<evidence type="ECO:0000313" key="2">
    <source>
        <dbReference type="Proteomes" id="UP000826212"/>
    </source>
</evidence>
<organism evidence="1 2">
    <name type="scientific">Halosquirtibacter laminarini</name>
    <dbReference type="NCBI Taxonomy" id="3374600"/>
    <lineage>
        <taxon>Bacteria</taxon>
        <taxon>Pseudomonadati</taxon>
        <taxon>Bacteroidota</taxon>
        <taxon>Bacteroidia</taxon>
        <taxon>Marinilabiliales</taxon>
        <taxon>Prolixibacteraceae</taxon>
        <taxon>Halosquirtibacter</taxon>
    </lineage>
</organism>
<evidence type="ECO:0000313" key="1">
    <source>
        <dbReference type="EMBL" id="QZE15197.1"/>
    </source>
</evidence>
<reference evidence="1" key="1">
    <citation type="submission" date="2021-08" db="EMBL/GenBank/DDBJ databases">
        <title>Novel anaerobic bacterium isolated from sea squirt in East Sea, Republic of Korea.</title>
        <authorList>
            <person name="Nguyen T.H."/>
            <person name="Li Z."/>
            <person name="Lee Y.-J."/>
            <person name="Ko J."/>
            <person name="Kim S.-G."/>
        </authorList>
    </citation>
    <scope>NUCLEOTIDE SEQUENCE</scope>
    <source>
        <strain evidence="1">KCTC 25031</strain>
    </source>
</reference>
<dbReference type="Proteomes" id="UP000826212">
    <property type="component" value="Chromosome"/>
</dbReference>
<gene>
    <name evidence="1" type="ORF">K4L44_05015</name>
</gene>
<accession>A0AC61NNV0</accession>
<protein>
    <submittedName>
        <fullName evidence="1">LTA synthase family protein</fullName>
    </submittedName>
</protein>
<name>A0AC61NNV0_9BACT</name>
<dbReference type="EMBL" id="CP081303">
    <property type="protein sequence ID" value="QZE15197.1"/>
    <property type="molecule type" value="Genomic_DNA"/>
</dbReference>
<keyword evidence="2" id="KW-1185">Reference proteome</keyword>